<sequence length="47" mass="5838">MNCIVQNIDIRYQINSLRRQRHHCSRQNLNFRSLIIFIRFNINANHR</sequence>
<dbReference type="AlphaFoldDB" id="A0A8S1JXE8"/>
<gene>
    <name evidence="1" type="ORF">PSON_ATCC_30995.1.T0020264</name>
</gene>
<dbReference type="EMBL" id="CAJJDN010000002">
    <property type="protein sequence ID" value="CAD8047181.1"/>
    <property type="molecule type" value="Genomic_DNA"/>
</dbReference>
<dbReference type="Proteomes" id="UP000692954">
    <property type="component" value="Unassembled WGS sequence"/>
</dbReference>
<protein>
    <submittedName>
        <fullName evidence="1">Uncharacterized protein</fullName>
    </submittedName>
</protein>
<name>A0A8S1JXE8_9CILI</name>
<comment type="caution">
    <text evidence="1">The sequence shown here is derived from an EMBL/GenBank/DDBJ whole genome shotgun (WGS) entry which is preliminary data.</text>
</comment>
<evidence type="ECO:0000313" key="2">
    <source>
        <dbReference type="Proteomes" id="UP000692954"/>
    </source>
</evidence>
<keyword evidence="2" id="KW-1185">Reference proteome</keyword>
<organism evidence="1 2">
    <name type="scientific">Paramecium sonneborni</name>
    <dbReference type="NCBI Taxonomy" id="65129"/>
    <lineage>
        <taxon>Eukaryota</taxon>
        <taxon>Sar</taxon>
        <taxon>Alveolata</taxon>
        <taxon>Ciliophora</taxon>
        <taxon>Intramacronucleata</taxon>
        <taxon>Oligohymenophorea</taxon>
        <taxon>Peniculida</taxon>
        <taxon>Parameciidae</taxon>
        <taxon>Paramecium</taxon>
    </lineage>
</organism>
<accession>A0A8S1JXE8</accession>
<proteinExistence type="predicted"/>
<reference evidence="1" key="1">
    <citation type="submission" date="2021-01" db="EMBL/GenBank/DDBJ databases">
        <authorList>
            <consortium name="Genoscope - CEA"/>
            <person name="William W."/>
        </authorList>
    </citation>
    <scope>NUCLEOTIDE SEQUENCE</scope>
</reference>
<evidence type="ECO:0000313" key="1">
    <source>
        <dbReference type="EMBL" id="CAD8047181.1"/>
    </source>
</evidence>